<feature type="domain" description="Glycosyltransferase 2-like" evidence="1">
    <location>
        <begin position="3"/>
        <end position="131"/>
    </location>
</feature>
<keyword evidence="3" id="KW-1185">Reference proteome</keyword>
<dbReference type="InterPro" id="IPR001173">
    <property type="entry name" value="Glyco_trans_2-like"/>
</dbReference>
<dbReference type="PANTHER" id="PTHR43685:SF2">
    <property type="entry name" value="GLYCOSYLTRANSFERASE 2-LIKE DOMAIN-CONTAINING PROTEIN"/>
    <property type="match status" value="1"/>
</dbReference>
<protein>
    <recommendedName>
        <fullName evidence="1">Glycosyltransferase 2-like domain-containing protein</fullName>
    </recommendedName>
</protein>
<accession>A0A226HV99</accession>
<gene>
    <name evidence="2" type="ORF">B0A75_16950</name>
</gene>
<dbReference type="AlphaFoldDB" id="A0A226HV99"/>
<dbReference type="SUPFAM" id="SSF53448">
    <property type="entry name" value="Nucleotide-diphospho-sugar transferases"/>
    <property type="match status" value="1"/>
</dbReference>
<organism evidence="2 3">
    <name type="scientific">Flavobacterium oncorhynchi</name>
    <dbReference type="NCBI Taxonomy" id="728056"/>
    <lineage>
        <taxon>Bacteria</taxon>
        <taxon>Pseudomonadati</taxon>
        <taxon>Bacteroidota</taxon>
        <taxon>Flavobacteriia</taxon>
        <taxon>Flavobacteriales</taxon>
        <taxon>Flavobacteriaceae</taxon>
        <taxon>Flavobacterium</taxon>
    </lineage>
</organism>
<dbReference type="RefSeq" id="WP_089055456.1">
    <property type="nucleotide sequence ID" value="NZ_MUHA01000026.1"/>
</dbReference>
<dbReference type="InterPro" id="IPR050834">
    <property type="entry name" value="Glycosyltransf_2"/>
</dbReference>
<name>A0A226HV99_9FLAO</name>
<evidence type="ECO:0000259" key="1">
    <source>
        <dbReference type="Pfam" id="PF00535"/>
    </source>
</evidence>
<dbReference type="PANTHER" id="PTHR43685">
    <property type="entry name" value="GLYCOSYLTRANSFERASE"/>
    <property type="match status" value="1"/>
</dbReference>
<comment type="caution">
    <text evidence="2">The sequence shown here is derived from an EMBL/GenBank/DDBJ whole genome shotgun (WGS) entry which is preliminary data.</text>
</comment>
<sequence length="292" mass="33461">MLSILIPIYNQNVLSLVNELVKQCSLCGINFEIIAQDDASNSVLNKENESINSLQNSSFISLEKNIGLSSNRNLLVAKAKYENLLFIDGDSIIINPSFIQNYLDTISFDIVYGGRIHPLKVESKEQKLRWKYGRMVEDKTVSQRNSSVFKTLMFNNTLIKKDCFNLIQFDADLTKYGHEDTLFAFQVSKSNFSVKHIDNAVEHGEIDNSDTYLSKVKNSLENLIILNQKKQIDPSFVKILYAHNLLKKYKLKFALGLFYNVFNRIICKQLNSDNPSLMLLNVFKISYICSLK</sequence>
<dbReference type="InterPro" id="IPR029044">
    <property type="entry name" value="Nucleotide-diphossugar_trans"/>
</dbReference>
<dbReference type="Pfam" id="PF00535">
    <property type="entry name" value="Glycos_transf_2"/>
    <property type="match status" value="1"/>
</dbReference>
<dbReference type="Proteomes" id="UP000198336">
    <property type="component" value="Unassembled WGS sequence"/>
</dbReference>
<dbReference type="EMBL" id="MUHA01000026">
    <property type="protein sequence ID" value="OXA97400.1"/>
    <property type="molecule type" value="Genomic_DNA"/>
</dbReference>
<reference evidence="2 3" key="1">
    <citation type="submission" date="2016-11" db="EMBL/GenBank/DDBJ databases">
        <title>Whole genomes of Flavobacteriaceae.</title>
        <authorList>
            <person name="Stine C."/>
            <person name="Li C."/>
            <person name="Tadesse D."/>
        </authorList>
    </citation>
    <scope>NUCLEOTIDE SEQUENCE [LARGE SCALE GENOMIC DNA]</scope>
    <source>
        <strain evidence="2 3">CCUG 59446</strain>
    </source>
</reference>
<dbReference type="Gene3D" id="3.90.550.10">
    <property type="entry name" value="Spore Coat Polysaccharide Biosynthesis Protein SpsA, Chain A"/>
    <property type="match status" value="1"/>
</dbReference>
<proteinExistence type="predicted"/>
<evidence type="ECO:0000313" key="3">
    <source>
        <dbReference type="Proteomes" id="UP000198336"/>
    </source>
</evidence>
<evidence type="ECO:0000313" key="2">
    <source>
        <dbReference type="EMBL" id="OXA97400.1"/>
    </source>
</evidence>